<keyword evidence="7" id="KW-0234">DNA repair</keyword>
<dbReference type="InterPro" id="IPR036895">
    <property type="entry name" value="Uracil-DNA_glycosylase-like_sf"/>
</dbReference>
<sequence>MDLQTVQDTAATCTLCDLCKNRIKPVFGRGNPDADIVVCGMCPGPDENKIGLPFVGIAGKILDGPGGILQQIFTGETEPSDYVYITNLVKCYVQPGIKLDKKWMTNCLIYFIAQIHFIRPKVVIGLGGDVCNFLLNNDLKIGQMRGKEYKYMGAKFIPTYHPSYLVRCGGIKHRHFNIVVEDFRRALNYI</sequence>
<evidence type="ECO:0000256" key="6">
    <source>
        <dbReference type="ARBA" id="ARBA00023014"/>
    </source>
</evidence>
<dbReference type="GO" id="GO:0051539">
    <property type="term" value="F:4 iron, 4 sulfur cluster binding"/>
    <property type="evidence" value="ECO:0007669"/>
    <property type="project" value="UniProtKB-KW"/>
</dbReference>
<evidence type="ECO:0000256" key="1">
    <source>
        <dbReference type="ARBA" id="ARBA00022485"/>
    </source>
</evidence>
<accession>A0A0F9MWA4</accession>
<name>A0A0F9MWA4_9ZZZZ</name>
<keyword evidence="4" id="KW-0378">Hydrolase</keyword>
<dbReference type="CDD" id="cd10030">
    <property type="entry name" value="UDG-F4_TTUDGA_SPO1dp_like"/>
    <property type="match status" value="1"/>
</dbReference>
<keyword evidence="5" id="KW-0408">Iron</keyword>
<dbReference type="SMART" id="SM00986">
    <property type="entry name" value="UDG"/>
    <property type="match status" value="1"/>
</dbReference>
<dbReference type="EMBL" id="LAZR01009289">
    <property type="protein sequence ID" value="KKM73532.1"/>
    <property type="molecule type" value="Genomic_DNA"/>
</dbReference>
<dbReference type="GO" id="GO:0046872">
    <property type="term" value="F:metal ion binding"/>
    <property type="evidence" value="ECO:0007669"/>
    <property type="project" value="UniProtKB-KW"/>
</dbReference>
<evidence type="ECO:0000256" key="5">
    <source>
        <dbReference type="ARBA" id="ARBA00023004"/>
    </source>
</evidence>
<keyword evidence="2" id="KW-0479">Metal-binding</keyword>
<dbReference type="GO" id="GO:0006281">
    <property type="term" value="P:DNA repair"/>
    <property type="evidence" value="ECO:0007669"/>
    <property type="project" value="UniProtKB-KW"/>
</dbReference>
<reference evidence="9" key="1">
    <citation type="journal article" date="2015" name="Nature">
        <title>Complex archaea that bridge the gap between prokaryotes and eukaryotes.</title>
        <authorList>
            <person name="Spang A."/>
            <person name="Saw J.H."/>
            <person name="Jorgensen S.L."/>
            <person name="Zaremba-Niedzwiedzka K."/>
            <person name="Martijn J."/>
            <person name="Lind A.E."/>
            <person name="van Eijk R."/>
            <person name="Schleper C."/>
            <person name="Guy L."/>
            <person name="Ettema T.J."/>
        </authorList>
    </citation>
    <scope>NUCLEOTIDE SEQUENCE</scope>
</reference>
<evidence type="ECO:0000256" key="4">
    <source>
        <dbReference type="ARBA" id="ARBA00022801"/>
    </source>
</evidence>
<dbReference type="Gene3D" id="3.40.470.10">
    <property type="entry name" value="Uracil-DNA glycosylase-like domain"/>
    <property type="match status" value="1"/>
</dbReference>
<dbReference type="InterPro" id="IPR005122">
    <property type="entry name" value="Uracil-DNA_glycosylase-like"/>
</dbReference>
<dbReference type="InterPro" id="IPR051536">
    <property type="entry name" value="UDG_Type-4/5"/>
</dbReference>
<protein>
    <recommendedName>
        <fullName evidence="8">Uracil-DNA glycosylase-like domain-containing protein</fullName>
    </recommendedName>
</protein>
<keyword evidence="6" id="KW-0411">Iron-sulfur</keyword>
<dbReference type="PANTHER" id="PTHR33693:SF1">
    <property type="entry name" value="TYPE-4 URACIL-DNA GLYCOSYLASE"/>
    <property type="match status" value="1"/>
</dbReference>
<dbReference type="SMART" id="SM00987">
    <property type="entry name" value="UreE_C"/>
    <property type="match status" value="1"/>
</dbReference>
<dbReference type="Pfam" id="PF03167">
    <property type="entry name" value="UDG"/>
    <property type="match status" value="1"/>
</dbReference>
<comment type="caution">
    <text evidence="9">The sequence shown here is derived from an EMBL/GenBank/DDBJ whole genome shotgun (WGS) entry which is preliminary data.</text>
</comment>
<proteinExistence type="predicted"/>
<dbReference type="AlphaFoldDB" id="A0A0F9MWA4"/>
<evidence type="ECO:0000259" key="8">
    <source>
        <dbReference type="SMART" id="SM00986"/>
    </source>
</evidence>
<dbReference type="PANTHER" id="PTHR33693">
    <property type="entry name" value="TYPE-5 URACIL-DNA GLYCOSYLASE"/>
    <property type="match status" value="1"/>
</dbReference>
<evidence type="ECO:0000256" key="7">
    <source>
        <dbReference type="ARBA" id="ARBA00023204"/>
    </source>
</evidence>
<evidence type="ECO:0000313" key="9">
    <source>
        <dbReference type="EMBL" id="KKM73532.1"/>
    </source>
</evidence>
<evidence type="ECO:0000256" key="2">
    <source>
        <dbReference type="ARBA" id="ARBA00022723"/>
    </source>
</evidence>
<dbReference type="SUPFAM" id="SSF52141">
    <property type="entry name" value="Uracil-DNA glycosylase-like"/>
    <property type="match status" value="1"/>
</dbReference>
<keyword evidence="3" id="KW-0227">DNA damage</keyword>
<organism evidence="9">
    <name type="scientific">marine sediment metagenome</name>
    <dbReference type="NCBI Taxonomy" id="412755"/>
    <lineage>
        <taxon>unclassified sequences</taxon>
        <taxon>metagenomes</taxon>
        <taxon>ecological metagenomes</taxon>
    </lineage>
</organism>
<feature type="domain" description="Uracil-DNA glycosylase-like" evidence="8">
    <location>
        <begin position="27"/>
        <end position="184"/>
    </location>
</feature>
<keyword evidence="1" id="KW-0004">4Fe-4S</keyword>
<dbReference type="GO" id="GO:0097506">
    <property type="term" value="F:deaminated base DNA N-glycosylase activity"/>
    <property type="evidence" value="ECO:0007669"/>
    <property type="project" value="UniProtKB-ARBA"/>
</dbReference>
<evidence type="ECO:0000256" key="3">
    <source>
        <dbReference type="ARBA" id="ARBA00022763"/>
    </source>
</evidence>
<gene>
    <name evidence="9" type="ORF">LCGC14_1409590</name>
</gene>